<dbReference type="SMART" id="SM00409">
    <property type="entry name" value="IG"/>
    <property type="match status" value="1"/>
</dbReference>
<feature type="chain" id="PRO_5001830507" evidence="1">
    <location>
        <begin position="20"/>
        <end position="184"/>
    </location>
</feature>
<dbReference type="EMBL" id="KK119293">
    <property type="protein sequence ID" value="KFM75310.1"/>
    <property type="molecule type" value="Genomic_DNA"/>
</dbReference>
<dbReference type="InterPro" id="IPR003599">
    <property type="entry name" value="Ig_sub"/>
</dbReference>
<dbReference type="PANTHER" id="PTHR45889:SF8">
    <property type="entry name" value="IG-LIKE DOMAIN-CONTAINING PROTEIN"/>
    <property type="match status" value="1"/>
</dbReference>
<keyword evidence="4" id="KW-1185">Reference proteome</keyword>
<dbReference type="InterPro" id="IPR036179">
    <property type="entry name" value="Ig-like_dom_sf"/>
</dbReference>
<evidence type="ECO:0000313" key="3">
    <source>
        <dbReference type="EMBL" id="KFM75310.1"/>
    </source>
</evidence>
<protein>
    <submittedName>
        <fullName evidence="3">Lachesin</fullName>
    </submittedName>
</protein>
<dbReference type="OrthoDB" id="10010359at2759"/>
<feature type="signal peptide" evidence="1">
    <location>
        <begin position="1"/>
        <end position="19"/>
    </location>
</feature>
<keyword evidence="1" id="KW-0732">Signal</keyword>
<dbReference type="PANTHER" id="PTHR45889">
    <property type="entry name" value="IG-LIKE DOMAIN-CONTAINING PROTEIN"/>
    <property type="match status" value="1"/>
</dbReference>
<dbReference type="SUPFAM" id="SSF48726">
    <property type="entry name" value="Immunoglobulin"/>
    <property type="match status" value="2"/>
</dbReference>
<feature type="domain" description="Ig-like" evidence="2">
    <location>
        <begin position="23"/>
        <end position="123"/>
    </location>
</feature>
<feature type="non-terminal residue" evidence="3">
    <location>
        <position position="184"/>
    </location>
</feature>
<gene>
    <name evidence="3" type="ORF">X975_03478</name>
</gene>
<accession>A0A087UD71</accession>
<dbReference type="Pfam" id="PF13927">
    <property type="entry name" value="Ig_3"/>
    <property type="match status" value="1"/>
</dbReference>
<dbReference type="Gene3D" id="2.60.40.10">
    <property type="entry name" value="Immunoglobulins"/>
    <property type="match status" value="2"/>
</dbReference>
<evidence type="ECO:0000256" key="1">
    <source>
        <dbReference type="SAM" id="SignalP"/>
    </source>
</evidence>
<evidence type="ECO:0000259" key="2">
    <source>
        <dbReference type="PROSITE" id="PS50835"/>
    </source>
</evidence>
<dbReference type="InterPro" id="IPR013106">
    <property type="entry name" value="Ig_V-set"/>
</dbReference>
<dbReference type="Pfam" id="PF07686">
    <property type="entry name" value="V-set"/>
    <property type="match status" value="1"/>
</dbReference>
<sequence>MLVVCVCILLAYCANSVTAQRSPTISYISKEKVVNIGDTVELECGLEYAKDYSTVWVRRNHEGADRLFIASGTSQIVPVDRYSVRFDDDSNTYILKMTKLQEIDAGLYECQVITGPATILSASVWVHVRLPPVISDNSTRSVITSTGSTVDLNCYATGYPVPRISWRRENNELLPTGGAVFIGS</sequence>
<dbReference type="STRING" id="407821.A0A087UD71"/>
<evidence type="ECO:0000313" key="4">
    <source>
        <dbReference type="Proteomes" id="UP000054359"/>
    </source>
</evidence>
<organism evidence="3 4">
    <name type="scientific">Stegodyphus mimosarum</name>
    <name type="common">African social velvet spider</name>
    <dbReference type="NCBI Taxonomy" id="407821"/>
    <lineage>
        <taxon>Eukaryota</taxon>
        <taxon>Metazoa</taxon>
        <taxon>Ecdysozoa</taxon>
        <taxon>Arthropoda</taxon>
        <taxon>Chelicerata</taxon>
        <taxon>Arachnida</taxon>
        <taxon>Araneae</taxon>
        <taxon>Araneomorphae</taxon>
        <taxon>Entelegynae</taxon>
        <taxon>Eresoidea</taxon>
        <taxon>Eresidae</taxon>
        <taxon>Stegodyphus</taxon>
    </lineage>
</organism>
<dbReference type="PROSITE" id="PS50835">
    <property type="entry name" value="IG_LIKE"/>
    <property type="match status" value="2"/>
</dbReference>
<dbReference type="InterPro" id="IPR013783">
    <property type="entry name" value="Ig-like_fold"/>
</dbReference>
<proteinExistence type="predicted"/>
<dbReference type="OMA" id="WVRWLSQ"/>
<dbReference type="AlphaFoldDB" id="A0A087UD71"/>
<name>A0A087UD71_STEMI</name>
<dbReference type="Proteomes" id="UP000054359">
    <property type="component" value="Unassembled WGS sequence"/>
</dbReference>
<feature type="domain" description="Ig-like" evidence="2">
    <location>
        <begin position="132"/>
        <end position="184"/>
    </location>
</feature>
<dbReference type="InterPro" id="IPR007110">
    <property type="entry name" value="Ig-like_dom"/>
</dbReference>
<reference evidence="3 4" key="1">
    <citation type="submission" date="2013-11" db="EMBL/GenBank/DDBJ databases">
        <title>Genome sequencing of Stegodyphus mimosarum.</title>
        <authorList>
            <person name="Bechsgaard J."/>
        </authorList>
    </citation>
    <scope>NUCLEOTIDE SEQUENCE [LARGE SCALE GENOMIC DNA]</scope>
</reference>